<dbReference type="InterPro" id="IPR002575">
    <property type="entry name" value="Aminoglycoside_PTrfase"/>
</dbReference>
<gene>
    <name evidence="2" type="ORF">MCYG_05963</name>
</gene>
<sequence length="196" mass="22539">MKTFPKSSFFEEKRAPTLPTPADIRLINESGNILDPVMRTTKDGDQRSIYIFLIEGETLQTRWEECYTHSDLVAPNIIPSRGPNPKVAAIIDWGQAGWHPAYWEYCKARRVRLEPELSDALQEERTITYLPLIMDPPLTMRHTIIPSFILFYLRCYSSAAIEHKHGPGDFKIVVMPLRQLFLSLTATDLAPGRWPR</sequence>
<evidence type="ECO:0000313" key="2">
    <source>
        <dbReference type="EMBL" id="EEQ33144.1"/>
    </source>
</evidence>
<dbReference type="GeneID" id="9224783"/>
<evidence type="ECO:0000313" key="3">
    <source>
        <dbReference type="Proteomes" id="UP000002035"/>
    </source>
</evidence>
<dbReference type="SUPFAM" id="SSF56112">
    <property type="entry name" value="Protein kinase-like (PK-like)"/>
    <property type="match status" value="1"/>
</dbReference>
<dbReference type="OrthoDB" id="5404599at2759"/>
<dbReference type="AlphaFoldDB" id="C5FTE1"/>
<keyword evidence="3" id="KW-1185">Reference proteome</keyword>
<reference evidence="3" key="1">
    <citation type="journal article" date="2012" name="MBio">
        <title>Comparative genome analysis of Trichophyton rubrum and related dermatophytes reveals candidate genes involved in infection.</title>
        <authorList>
            <person name="Martinez D.A."/>
            <person name="Oliver B.G."/>
            <person name="Graeser Y."/>
            <person name="Goldberg J.M."/>
            <person name="Li W."/>
            <person name="Martinez-Rossi N.M."/>
            <person name="Monod M."/>
            <person name="Shelest E."/>
            <person name="Barton R.C."/>
            <person name="Birch E."/>
            <person name="Brakhage A.A."/>
            <person name="Chen Z."/>
            <person name="Gurr S.J."/>
            <person name="Heiman D."/>
            <person name="Heitman J."/>
            <person name="Kosti I."/>
            <person name="Rossi A."/>
            <person name="Saif S."/>
            <person name="Samalova M."/>
            <person name="Saunders C.W."/>
            <person name="Shea T."/>
            <person name="Summerbell R.C."/>
            <person name="Xu J."/>
            <person name="Young S."/>
            <person name="Zeng Q."/>
            <person name="Birren B.W."/>
            <person name="Cuomo C.A."/>
            <person name="White T.C."/>
        </authorList>
    </citation>
    <scope>NUCLEOTIDE SEQUENCE [LARGE SCALE GENOMIC DNA]</scope>
    <source>
        <strain evidence="3">ATCC MYA-4605 / CBS 113480</strain>
    </source>
</reference>
<dbReference type="VEuPathDB" id="FungiDB:MCYG_05963"/>
<dbReference type="RefSeq" id="XP_002846094.1">
    <property type="nucleotide sequence ID" value="XM_002846048.1"/>
</dbReference>
<dbReference type="EMBL" id="DS995705">
    <property type="protein sequence ID" value="EEQ33144.1"/>
    <property type="molecule type" value="Genomic_DNA"/>
</dbReference>
<feature type="domain" description="Aminoglycoside phosphotransferase" evidence="1">
    <location>
        <begin position="62"/>
        <end position="128"/>
    </location>
</feature>
<accession>C5FTE1</accession>
<evidence type="ECO:0000259" key="1">
    <source>
        <dbReference type="Pfam" id="PF01636"/>
    </source>
</evidence>
<dbReference type="Pfam" id="PF01636">
    <property type="entry name" value="APH"/>
    <property type="match status" value="1"/>
</dbReference>
<dbReference type="Proteomes" id="UP000002035">
    <property type="component" value="Unassembled WGS sequence"/>
</dbReference>
<name>C5FTE1_ARTOC</name>
<proteinExistence type="predicted"/>
<dbReference type="InterPro" id="IPR011009">
    <property type="entry name" value="Kinase-like_dom_sf"/>
</dbReference>
<organism evidence="2 3">
    <name type="scientific">Arthroderma otae (strain ATCC MYA-4605 / CBS 113480)</name>
    <name type="common">Microsporum canis</name>
    <dbReference type="NCBI Taxonomy" id="554155"/>
    <lineage>
        <taxon>Eukaryota</taxon>
        <taxon>Fungi</taxon>
        <taxon>Dikarya</taxon>
        <taxon>Ascomycota</taxon>
        <taxon>Pezizomycotina</taxon>
        <taxon>Eurotiomycetes</taxon>
        <taxon>Eurotiomycetidae</taxon>
        <taxon>Onygenales</taxon>
        <taxon>Arthrodermataceae</taxon>
        <taxon>Microsporum</taxon>
    </lineage>
</organism>
<protein>
    <recommendedName>
        <fullName evidence="1">Aminoglycoside phosphotransferase domain-containing protein</fullName>
    </recommendedName>
</protein>
<dbReference type="HOGENOM" id="CLU_1389902_0_0_1"/>